<organism evidence="7 8">
    <name type="scientific">Maribacter algarum</name>
    <name type="common">ex Zhang et al. 2020</name>
    <dbReference type="NCBI Taxonomy" id="2578118"/>
    <lineage>
        <taxon>Bacteria</taxon>
        <taxon>Pseudomonadati</taxon>
        <taxon>Bacteroidota</taxon>
        <taxon>Flavobacteriia</taxon>
        <taxon>Flavobacteriales</taxon>
        <taxon>Flavobacteriaceae</taxon>
        <taxon>Maribacter</taxon>
    </lineage>
</organism>
<protein>
    <recommendedName>
        <fullName evidence="5 6">Dephospho-CoA kinase</fullName>
        <ecNumber evidence="5 6">2.7.1.24</ecNumber>
    </recommendedName>
    <alternativeName>
        <fullName evidence="5">Dephosphocoenzyme A kinase</fullName>
    </alternativeName>
</protein>
<dbReference type="Gene3D" id="3.40.50.300">
    <property type="entry name" value="P-loop containing nucleotide triphosphate hydrolases"/>
    <property type="match status" value="1"/>
</dbReference>
<dbReference type="InterPro" id="IPR027417">
    <property type="entry name" value="P-loop_NTPase"/>
</dbReference>
<comment type="caution">
    <text evidence="7">The sequence shown here is derived from an EMBL/GenBank/DDBJ whole genome shotgun (WGS) entry which is preliminary data.</text>
</comment>
<evidence type="ECO:0000313" key="8">
    <source>
        <dbReference type="Proteomes" id="UP000310314"/>
    </source>
</evidence>
<keyword evidence="5" id="KW-0963">Cytoplasm</keyword>
<dbReference type="OrthoDB" id="9812943at2"/>
<dbReference type="EMBL" id="VATY01000002">
    <property type="protein sequence ID" value="TMM56913.1"/>
    <property type="molecule type" value="Genomic_DNA"/>
</dbReference>
<keyword evidence="5 7" id="KW-0418">Kinase</keyword>
<accession>A0A5S3PSN5</accession>
<sequence>MMIVGLTGGIGSGKTTVANFFKELGVPIYNSDKEARKLMRTSKKVKNAIIELLGEEAFTGKKLNKTLISDKIFNNKKLLQKLNSIVHPAVRAHFVKWEKKQDAPYVIQETALIFENKSQDFYDKIILVVALEAQRIQRVSERDGISEEQVQNRLMNQLEDVEKIPFADYVIENTNLSKTKKEVNRVNKALLDYC</sequence>
<keyword evidence="8" id="KW-1185">Reference proteome</keyword>
<dbReference type="UniPathway" id="UPA00241">
    <property type="reaction ID" value="UER00356"/>
</dbReference>
<dbReference type="NCBIfam" id="TIGR00152">
    <property type="entry name" value="dephospho-CoA kinase"/>
    <property type="match status" value="1"/>
</dbReference>
<dbReference type="PANTHER" id="PTHR10695">
    <property type="entry name" value="DEPHOSPHO-COA KINASE-RELATED"/>
    <property type="match status" value="1"/>
</dbReference>
<evidence type="ECO:0000256" key="1">
    <source>
        <dbReference type="ARBA" id="ARBA00009018"/>
    </source>
</evidence>
<feature type="binding site" evidence="5">
    <location>
        <begin position="11"/>
        <end position="16"/>
    </location>
    <ligand>
        <name>ATP</name>
        <dbReference type="ChEBI" id="CHEBI:30616"/>
    </ligand>
</feature>
<dbReference type="PANTHER" id="PTHR10695:SF46">
    <property type="entry name" value="BIFUNCTIONAL COENZYME A SYNTHASE-RELATED"/>
    <property type="match status" value="1"/>
</dbReference>
<keyword evidence="2 5" id="KW-0547">Nucleotide-binding</keyword>
<dbReference type="EC" id="2.7.1.24" evidence="5 6"/>
<evidence type="ECO:0000256" key="4">
    <source>
        <dbReference type="ARBA" id="ARBA00022993"/>
    </source>
</evidence>
<evidence type="ECO:0000313" key="7">
    <source>
        <dbReference type="EMBL" id="TMM56913.1"/>
    </source>
</evidence>
<dbReference type="InterPro" id="IPR001977">
    <property type="entry name" value="Depp_CoAkinase"/>
</dbReference>
<evidence type="ECO:0000256" key="5">
    <source>
        <dbReference type="HAMAP-Rule" id="MF_00376"/>
    </source>
</evidence>
<gene>
    <name evidence="5" type="primary">coaE</name>
    <name evidence="7" type="ORF">FEE95_10475</name>
</gene>
<comment type="similarity">
    <text evidence="1 5">Belongs to the CoaE family.</text>
</comment>
<dbReference type="Pfam" id="PF01121">
    <property type="entry name" value="CoaE"/>
    <property type="match status" value="1"/>
</dbReference>
<keyword evidence="3 5" id="KW-0067">ATP-binding</keyword>
<comment type="pathway">
    <text evidence="5">Cofactor biosynthesis; coenzyme A biosynthesis; CoA from (R)-pantothenate: step 5/5.</text>
</comment>
<dbReference type="GO" id="GO:0015937">
    <property type="term" value="P:coenzyme A biosynthetic process"/>
    <property type="evidence" value="ECO:0007669"/>
    <property type="project" value="UniProtKB-UniRule"/>
</dbReference>
<dbReference type="GO" id="GO:0005737">
    <property type="term" value="C:cytoplasm"/>
    <property type="evidence" value="ECO:0007669"/>
    <property type="project" value="UniProtKB-SubCell"/>
</dbReference>
<dbReference type="HAMAP" id="MF_00376">
    <property type="entry name" value="Dephospho_CoA_kinase"/>
    <property type="match status" value="1"/>
</dbReference>
<keyword evidence="4 5" id="KW-0173">Coenzyme A biosynthesis</keyword>
<dbReference type="PROSITE" id="PS51219">
    <property type="entry name" value="DPCK"/>
    <property type="match status" value="1"/>
</dbReference>
<comment type="catalytic activity">
    <reaction evidence="5">
        <text>3'-dephospho-CoA + ATP = ADP + CoA + H(+)</text>
        <dbReference type="Rhea" id="RHEA:18245"/>
        <dbReference type="ChEBI" id="CHEBI:15378"/>
        <dbReference type="ChEBI" id="CHEBI:30616"/>
        <dbReference type="ChEBI" id="CHEBI:57287"/>
        <dbReference type="ChEBI" id="CHEBI:57328"/>
        <dbReference type="ChEBI" id="CHEBI:456216"/>
        <dbReference type="EC" id="2.7.1.24"/>
    </reaction>
</comment>
<evidence type="ECO:0000256" key="6">
    <source>
        <dbReference type="NCBIfam" id="TIGR00152"/>
    </source>
</evidence>
<dbReference type="SUPFAM" id="SSF52540">
    <property type="entry name" value="P-loop containing nucleoside triphosphate hydrolases"/>
    <property type="match status" value="1"/>
</dbReference>
<proteinExistence type="inferred from homology"/>
<dbReference type="GO" id="GO:0005524">
    <property type="term" value="F:ATP binding"/>
    <property type="evidence" value="ECO:0007669"/>
    <property type="project" value="UniProtKB-UniRule"/>
</dbReference>
<comment type="function">
    <text evidence="5">Catalyzes the phosphorylation of the 3'-hydroxyl group of dephosphocoenzyme A to form coenzyme A.</text>
</comment>
<dbReference type="GO" id="GO:0004140">
    <property type="term" value="F:dephospho-CoA kinase activity"/>
    <property type="evidence" value="ECO:0007669"/>
    <property type="project" value="UniProtKB-UniRule"/>
</dbReference>
<dbReference type="Proteomes" id="UP000310314">
    <property type="component" value="Unassembled WGS sequence"/>
</dbReference>
<comment type="subcellular location">
    <subcellularLocation>
        <location evidence="5">Cytoplasm</location>
    </subcellularLocation>
</comment>
<dbReference type="AlphaFoldDB" id="A0A5S3PSN5"/>
<reference evidence="7 8" key="1">
    <citation type="submission" date="2019-05" db="EMBL/GenBank/DDBJ databases">
        <authorList>
            <person name="Zhang J.-Y."/>
            <person name="Feg X."/>
            <person name="Du Z.-J."/>
        </authorList>
    </citation>
    <scope>NUCLEOTIDE SEQUENCE [LARGE SCALE GENOMIC DNA]</scope>
    <source>
        <strain evidence="7 8">RZ26</strain>
    </source>
</reference>
<name>A0A5S3PSN5_9FLAO</name>
<keyword evidence="5 7" id="KW-0808">Transferase</keyword>
<evidence type="ECO:0000256" key="3">
    <source>
        <dbReference type="ARBA" id="ARBA00022840"/>
    </source>
</evidence>
<evidence type="ECO:0000256" key="2">
    <source>
        <dbReference type="ARBA" id="ARBA00022741"/>
    </source>
</evidence>
<dbReference type="CDD" id="cd02022">
    <property type="entry name" value="DPCK"/>
    <property type="match status" value="1"/>
</dbReference>